<comment type="caution">
    <text evidence="1">The sequence shown here is derived from an EMBL/GenBank/DDBJ whole genome shotgun (WGS) entry which is preliminary data.</text>
</comment>
<protein>
    <submittedName>
        <fullName evidence="1">Uncharacterized protein</fullName>
    </submittedName>
</protein>
<sequence length="118" mass="13511">MVHILEDMIIRFCAYGLEFKVSDGFTHNWCTLLPALELEYKKSIDSSIGKTPAMLEKGLNPRLPYDTPKRTLLIYTQQHVASSECFTKQDTMQKDVCKILSSVQKKDGIKFINHLTSK</sequence>
<evidence type="ECO:0000313" key="1">
    <source>
        <dbReference type="EMBL" id="MBW0534662.1"/>
    </source>
</evidence>
<name>A0A9Q3FCY2_9BASI</name>
<dbReference type="AlphaFoldDB" id="A0A9Q3FCY2"/>
<evidence type="ECO:0000313" key="2">
    <source>
        <dbReference type="Proteomes" id="UP000765509"/>
    </source>
</evidence>
<accession>A0A9Q3FCY2</accession>
<dbReference type="Proteomes" id="UP000765509">
    <property type="component" value="Unassembled WGS sequence"/>
</dbReference>
<gene>
    <name evidence="1" type="ORF">O181_074377</name>
</gene>
<reference evidence="1" key="1">
    <citation type="submission" date="2021-03" db="EMBL/GenBank/DDBJ databases">
        <title>Draft genome sequence of rust myrtle Austropuccinia psidii MF-1, a brazilian biotype.</title>
        <authorList>
            <person name="Quecine M.C."/>
            <person name="Pachon D.M.R."/>
            <person name="Bonatelli M.L."/>
            <person name="Correr F.H."/>
            <person name="Franceschini L.M."/>
            <person name="Leite T.F."/>
            <person name="Margarido G.R.A."/>
            <person name="Almeida C.A."/>
            <person name="Ferrarezi J.A."/>
            <person name="Labate C.A."/>
        </authorList>
    </citation>
    <scope>NUCLEOTIDE SEQUENCE</scope>
    <source>
        <strain evidence="1">MF-1</strain>
    </source>
</reference>
<dbReference type="EMBL" id="AVOT02039567">
    <property type="protein sequence ID" value="MBW0534662.1"/>
    <property type="molecule type" value="Genomic_DNA"/>
</dbReference>
<organism evidence="1 2">
    <name type="scientific">Austropuccinia psidii MF-1</name>
    <dbReference type="NCBI Taxonomy" id="1389203"/>
    <lineage>
        <taxon>Eukaryota</taxon>
        <taxon>Fungi</taxon>
        <taxon>Dikarya</taxon>
        <taxon>Basidiomycota</taxon>
        <taxon>Pucciniomycotina</taxon>
        <taxon>Pucciniomycetes</taxon>
        <taxon>Pucciniales</taxon>
        <taxon>Sphaerophragmiaceae</taxon>
        <taxon>Austropuccinia</taxon>
    </lineage>
</organism>
<proteinExistence type="predicted"/>
<keyword evidence="2" id="KW-1185">Reference proteome</keyword>